<sequence>MATSSLLQTALQNLHVSQQIHQQSHTPHPPSSPGSTSSRLSSAGGTPPVSDWETDDDEIITVGKGTRPATPVGGRGGAKLSSVLGEKSRDPNTANTSGREDLLDA</sequence>
<dbReference type="EMBL" id="KN847896">
    <property type="protein sequence ID" value="KIR43748.1"/>
    <property type="molecule type" value="Genomic_DNA"/>
</dbReference>
<dbReference type="AlphaFoldDB" id="A0A0D0U6D5"/>
<protein>
    <submittedName>
        <fullName evidence="2">Uncharacterized protein</fullName>
    </submittedName>
</protein>
<feature type="compositionally biased region" description="Low complexity" evidence="1">
    <location>
        <begin position="33"/>
        <end position="46"/>
    </location>
</feature>
<name>A0A0D0U6D5_9TREE</name>
<organism evidence="2 3">
    <name type="scientific">Cryptococcus deuterogattii Ram5</name>
    <dbReference type="NCBI Taxonomy" id="1296110"/>
    <lineage>
        <taxon>Eukaryota</taxon>
        <taxon>Fungi</taxon>
        <taxon>Dikarya</taxon>
        <taxon>Basidiomycota</taxon>
        <taxon>Agaricomycotina</taxon>
        <taxon>Tremellomycetes</taxon>
        <taxon>Tremellales</taxon>
        <taxon>Cryptococcaceae</taxon>
        <taxon>Cryptococcus</taxon>
        <taxon>Cryptococcus gattii species complex</taxon>
    </lineage>
</organism>
<dbReference type="HOGENOM" id="CLU_2236462_0_0_1"/>
<evidence type="ECO:0000256" key="1">
    <source>
        <dbReference type="SAM" id="MobiDB-lite"/>
    </source>
</evidence>
<evidence type="ECO:0000313" key="3">
    <source>
        <dbReference type="Proteomes" id="UP000053392"/>
    </source>
</evidence>
<feature type="region of interest" description="Disordered" evidence="1">
    <location>
        <begin position="1"/>
        <end position="105"/>
    </location>
</feature>
<feature type="compositionally biased region" description="Low complexity" evidence="1">
    <location>
        <begin position="17"/>
        <end position="26"/>
    </location>
</feature>
<keyword evidence="3" id="KW-1185">Reference proteome</keyword>
<feature type="compositionally biased region" description="Polar residues" evidence="1">
    <location>
        <begin position="1"/>
        <end position="16"/>
    </location>
</feature>
<reference evidence="2 3" key="1">
    <citation type="submission" date="2015-01" db="EMBL/GenBank/DDBJ databases">
        <title>The Genome Sequence of Cryptococcus gattii Ram5.</title>
        <authorList>
            <consortium name="The Broad Institute Genomics Platform"/>
            <person name="Cuomo C."/>
            <person name="Litvintseva A."/>
            <person name="Chen Y."/>
            <person name="Heitman J."/>
            <person name="Sun S."/>
            <person name="Springer D."/>
            <person name="Dromer F."/>
            <person name="Young S."/>
            <person name="Zeng Q."/>
            <person name="Gargeya S."/>
            <person name="Abouelleil A."/>
            <person name="Alvarado L."/>
            <person name="Chapman S.B."/>
            <person name="Gainer-Dewar J."/>
            <person name="Goldberg J."/>
            <person name="Griggs A."/>
            <person name="Gujja S."/>
            <person name="Hansen M."/>
            <person name="Howarth C."/>
            <person name="Imamovic A."/>
            <person name="Larimer J."/>
            <person name="Murphy C."/>
            <person name="Naylor J."/>
            <person name="Pearson M."/>
            <person name="Priest M."/>
            <person name="Roberts A."/>
            <person name="Saif S."/>
            <person name="Shea T."/>
            <person name="Sykes S."/>
            <person name="Wortman J."/>
            <person name="Nusbaum C."/>
            <person name="Birren B."/>
        </authorList>
    </citation>
    <scope>NUCLEOTIDE SEQUENCE [LARGE SCALE GENOMIC DNA]</scope>
    <source>
        <strain evidence="2 3">Ram5</strain>
    </source>
</reference>
<proteinExistence type="predicted"/>
<accession>A0A0D0U6D5</accession>
<dbReference type="Proteomes" id="UP000053392">
    <property type="component" value="Unassembled WGS sequence"/>
</dbReference>
<evidence type="ECO:0000313" key="2">
    <source>
        <dbReference type="EMBL" id="KIR43748.1"/>
    </source>
</evidence>
<gene>
    <name evidence="2" type="ORF">I313_00593</name>
</gene>
<dbReference type="OrthoDB" id="6419443at2759"/>